<reference evidence="2 3" key="1">
    <citation type="submission" date="2024-03" db="EMBL/GenBank/DDBJ databases">
        <authorList>
            <person name="Gkanogiannis A."/>
            <person name="Becerra Lopez-Lavalle L."/>
        </authorList>
    </citation>
    <scope>NUCLEOTIDE SEQUENCE [LARGE SCALE GENOMIC DNA]</scope>
</reference>
<evidence type="ECO:0000256" key="1">
    <source>
        <dbReference type="SAM" id="SignalP"/>
    </source>
</evidence>
<dbReference type="Proteomes" id="UP001642487">
    <property type="component" value="Chromosome 2"/>
</dbReference>
<dbReference type="EMBL" id="OZ021736">
    <property type="protein sequence ID" value="CAK9314906.1"/>
    <property type="molecule type" value="Genomic_DNA"/>
</dbReference>
<name>A0ABP0Y5Q7_9ROSI</name>
<accession>A0ABP0Y5Q7</accession>
<proteinExistence type="predicted"/>
<evidence type="ECO:0000313" key="3">
    <source>
        <dbReference type="Proteomes" id="UP001642487"/>
    </source>
</evidence>
<feature type="chain" id="PRO_5046648352" description="Secreted protein" evidence="1">
    <location>
        <begin position="19"/>
        <end position="123"/>
    </location>
</feature>
<keyword evidence="1" id="KW-0732">Signal</keyword>
<protein>
    <recommendedName>
        <fullName evidence="4">Secreted protein</fullName>
    </recommendedName>
</protein>
<sequence length="123" mass="14047">MHILILATGSLLLSVCNSDFGYKYNMMSSAFTNTQKSYNVIMLKVDLSSTLAEKIWSSSSSSSFSRLISRFQIVFDEALLRLRFGDVCIQARRVFLNCIRRTVRFYGQSSALYIIMESTNKDK</sequence>
<organism evidence="2 3">
    <name type="scientific">Citrullus colocynthis</name>
    <name type="common">colocynth</name>
    <dbReference type="NCBI Taxonomy" id="252529"/>
    <lineage>
        <taxon>Eukaryota</taxon>
        <taxon>Viridiplantae</taxon>
        <taxon>Streptophyta</taxon>
        <taxon>Embryophyta</taxon>
        <taxon>Tracheophyta</taxon>
        <taxon>Spermatophyta</taxon>
        <taxon>Magnoliopsida</taxon>
        <taxon>eudicotyledons</taxon>
        <taxon>Gunneridae</taxon>
        <taxon>Pentapetalae</taxon>
        <taxon>rosids</taxon>
        <taxon>fabids</taxon>
        <taxon>Cucurbitales</taxon>
        <taxon>Cucurbitaceae</taxon>
        <taxon>Benincaseae</taxon>
        <taxon>Citrullus</taxon>
    </lineage>
</organism>
<gene>
    <name evidence="2" type="ORF">CITCOLO1_LOCUS6678</name>
</gene>
<feature type="signal peptide" evidence="1">
    <location>
        <begin position="1"/>
        <end position="18"/>
    </location>
</feature>
<keyword evidence="3" id="KW-1185">Reference proteome</keyword>
<evidence type="ECO:0000313" key="2">
    <source>
        <dbReference type="EMBL" id="CAK9314906.1"/>
    </source>
</evidence>
<evidence type="ECO:0008006" key="4">
    <source>
        <dbReference type="Google" id="ProtNLM"/>
    </source>
</evidence>